<comment type="similarity">
    <text evidence="5">Belongs to the prokaryotic molybdopterin-containing oxidoreductase family. NasA/NapA/NarB subfamily.</text>
</comment>
<dbReference type="InterPro" id="IPR023173">
    <property type="entry name" value="NADPH_Cyt_P450_Rdtase_alpha"/>
</dbReference>
<keyword evidence="8" id="KW-0285">Flavoprotein</keyword>
<dbReference type="CDD" id="cd02791">
    <property type="entry name" value="MopB_CT_Nitrate-R-NapA-like"/>
    <property type="match status" value="1"/>
</dbReference>
<dbReference type="InterPro" id="IPR039261">
    <property type="entry name" value="FNR_nucleotide-bd"/>
</dbReference>
<dbReference type="PROSITE" id="PS51669">
    <property type="entry name" value="4FE4S_MOW_BIS_MGD"/>
    <property type="match status" value="1"/>
</dbReference>
<evidence type="ECO:0000313" key="22">
    <source>
        <dbReference type="Proteomes" id="UP001501170"/>
    </source>
</evidence>
<dbReference type="SUPFAM" id="SSF50692">
    <property type="entry name" value="ADC-like"/>
    <property type="match status" value="1"/>
</dbReference>
<keyword evidence="13" id="KW-0560">Oxidoreductase</keyword>
<dbReference type="InterPro" id="IPR017938">
    <property type="entry name" value="Riboflavin_synthase-like_b-brl"/>
</dbReference>
<dbReference type="SUPFAM" id="SSF63380">
    <property type="entry name" value="Riboflavin synthase domain-like"/>
    <property type="match status" value="1"/>
</dbReference>
<dbReference type="SUPFAM" id="SSF52218">
    <property type="entry name" value="Flavoproteins"/>
    <property type="match status" value="1"/>
</dbReference>
<dbReference type="Gene3D" id="3.40.50.740">
    <property type="match status" value="1"/>
</dbReference>
<evidence type="ECO:0000256" key="1">
    <source>
        <dbReference type="ARBA" id="ARBA00001917"/>
    </source>
</evidence>
<dbReference type="InterPro" id="IPR003097">
    <property type="entry name" value="CysJ-like_FAD-binding"/>
</dbReference>
<evidence type="ECO:0000256" key="7">
    <source>
        <dbReference type="ARBA" id="ARBA00022505"/>
    </source>
</evidence>
<dbReference type="PRINTS" id="PR00369">
    <property type="entry name" value="FLAVODOXIN"/>
</dbReference>
<dbReference type="InterPro" id="IPR009010">
    <property type="entry name" value="Asp_de-COase-like_dom_sf"/>
</dbReference>
<dbReference type="EMBL" id="BAAARB010000004">
    <property type="protein sequence ID" value="GAA2372449.1"/>
    <property type="molecule type" value="Genomic_DNA"/>
</dbReference>
<dbReference type="CDD" id="cd06199">
    <property type="entry name" value="SiR"/>
    <property type="match status" value="1"/>
</dbReference>
<evidence type="ECO:0000259" key="19">
    <source>
        <dbReference type="PROSITE" id="PS51384"/>
    </source>
</evidence>
<gene>
    <name evidence="21" type="ORF">GCM10009855_09650</name>
</gene>
<keyword evidence="16" id="KW-0534">Nitrate assimilation</keyword>
<proteinExistence type="inferred from homology"/>
<reference evidence="22" key="1">
    <citation type="journal article" date="2019" name="Int. J. Syst. Evol. Microbiol.">
        <title>The Global Catalogue of Microorganisms (GCM) 10K type strain sequencing project: providing services to taxonomists for standard genome sequencing and annotation.</title>
        <authorList>
            <consortium name="The Broad Institute Genomics Platform"/>
            <consortium name="The Broad Institute Genome Sequencing Center for Infectious Disease"/>
            <person name="Wu L."/>
            <person name="Ma J."/>
        </authorList>
    </citation>
    <scope>NUCLEOTIDE SEQUENCE [LARGE SCALE GENOMIC DNA]</scope>
    <source>
        <strain evidence="22">JCM 16227</strain>
    </source>
</reference>
<dbReference type="Gene3D" id="2.20.25.90">
    <property type="entry name" value="ADC-like domains"/>
    <property type="match status" value="1"/>
</dbReference>
<keyword evidence="6" id="KW-0004">4Fe-4S</keyword>
<dbReference type="InterPro" id="IPR006657">
    <property type="entry name" value="MoPterin_dinucl-bd_dom"/>
</dbReference>
<feature type="region of interest" description="Disordered" evidence="17">
    <location>
        <begin position="966"/>
        <end position="992"/>
    </location>
</feature>
<dbReference type="Pfam" id="PF00384">
    <property type="entry name" value="Molybdopterin"/>
    <property type="match status" value="1"/>
</dbReference>
<evidence type="ECO:0000259" key="18">
    <source>
        <dbReference type="PROSITE" id="PS50902"/>
    </source>
</evidence>
<dbReference type="RefSeq" id="WP_346075186.1">
    <property type="nucleotide sequence ID" value="NZ_BAAARB010000004.1"/>
</dbReference>
<dbReference type="Gene3D" id="3.40.50.80">
    <property type="entry name" value="Nucleotide-binding domain of ferredoxin-NADP reductase (FNR) module"/>
    <property type="match status" value="1"/>
</dbReference>
<evidence type="ECO:0000256" key="9">
    <source>
        <dbReference type="ARBA" id="ARBA00022643"/>
    </source>
</evidence>
<dbReference type="PANTHER" id="PTHR43105">
    <property type="entry name" value="RESPIRATORY NITRATE REDUCTASE"/>
    <property type="match status" value="1"/>
</dbReference>
<dbReference type="InterPro" id="IPR006963">
    <property type="entry name" value="Mopterin_OxRdtase_4Fe-4S_dom"/>
</dbReference>
<dbReference type="InterPro" id="IPR001709">
    <property type="entry name" value="Flavoprot_Pyr_Nucl_cyt_Rdtase"/>
</dbReference>
<comment type="caution">
    <text evidence="21">The sequence shown here is derived from an EMBL/GenBank/DDBJ whole genome shotgun (WGS) entry which is preliminary data.</text>
</comment>
<dbReference type="PROSITE" id="PS50902">
    <property type="entry name" value="FLAVODOXIN_LIKE"/>
    <property type="match status" value="1"/>
</dbReference>
<dbReference type="Gene3D" id="1.20.990.10">
    <property type="entry name" value="NADPH-cytochrome p450 Reductase, Chain A, domain 3"/>
    <property type="match status" value="1"/>
</dbReference>
<dbReference type="Gene3D" id="3.40.228.10">
    <property type="entry name" value="Dimethylsulfoxide Reductase, domain 2"/>
    <property type="match status" value="1"/>
</dbReference>
<dbReference type="InterPro" id="IPR006656">
    <property type="entry name" value="Mopterin_OxRdtase"/>
</dbReference>
<evidence type="ECO:0000256" key="13">
    <source>
        <dbReference type="ARBA" id="ARBA00023002"/>
    </source>
</evidence>
<feature type="compositionally biased region" description="Low complexity" evidence="17">
    <location>
        <begin position="720"/>
        <end position="735"/>
    </location>
</feature>
<dbReference type="PROSITE" id="PS51384">
    <property type="entry name" value="FAD_FR"/>
    <property type="match status" value="1"/>
</dbReference>
<dbReference type="InterPro" id="IPR017927">
    <property type="entry name" value="FAD-bd_FR_type"/>
</dbReference>
<dbReference type="PRINTS" id="PR00371">
    <property type="entry name" value="FPNCR"/>
</dbReference>
<dbReference type="SUPFAM" id="SSF53706">
    <property type="entry name" value="Formate dehydrogenase/DMSO reductase, domains 1-3"/>
    <property type="match status" value="1"/>
</dbReference>
<comment type="cofactor">
    <cofactor evidence="3">
        <name>[4Fe-4S] cluster</name>
        <dbReference type="ChEBI" id="CHEBI:49883"/>
    </cofactor>
</comment>
<keyword evidence="12" id="KW-0521">NADP</keyword>
<dbReference type="InterPro" id="IPR001094">
    <property type="entry name" value="Flavdoxin-like"/>
</dbReference>
<dbReference type="InterPro" id="IPR050123">
    <property type="entry name" value="Prok_molybdopt-oxidoreductase"/>
</dbReference>
<dbReference type="PROSITE" id="PS00551">
    <property type="entry name" value="MOLYBDOPTERIN_PROK_1"/>
    <property type="match status" value="1"/>
</dbReference>
<comment type="cofactor">
    <cofactor evidence="4">
        <name>FAD</name>
        <dbReference type="ChEBI" id="CHEBI:57692"/>
    </cofactor>
</comment>
<dbReference type="Pfam" id="PF04879">
    <property type="entry name" value="Molybdop_Fe4S4"/>
    <property type="match status" value="1"/>
</dbReference>
<dbReference type="InterPro" id="IPR029039">
    <property type="entry name" value="Flavoprotein-like_sf"/>
</dbReference>
<dbReference type="InterPro" id="IPR008254">
    <property type="entry name" value="Flavodoxin/NO_synth"/>
</dbReference>
<dbReference type="CDD" id="cd02754">
    <property type="entry name" value="MopB_Nitrate-R-NapA-like"/>
    <property type="match status" value="1"/>
</dbReference>
<evidence type="ECO:0000256" key="12">
    <source>
        <dbReference type="ARBA" id="ARBA00022857"/>
    </source>
</evidence>
<evidence type="ECO:0000256" key="4">
    <source>
        <dbReference type="ARBA" id="ARBA00001974"/>
    </source>
</evidence>
<dbReference type="InterPro" id="IPR041957">
    <property type="entry name" value="CT_Nitrate-R-NapA-like"/>
</dbReference>
<evidence type="ECO:0000256" key="5">
    <source>
        <dbReference type="ARBA" id="ARBA00008747"/>
    </source>
</evidence>
<evidence type="ECO:0000256" key="11">
    <source>
        <dbReference type="ARBA" id="ARBA00022827"/>
    </source>
</evidence>
<dbReference type="Proteomes" id="UP001501170">
    <property type="component" value="Unassembled WGS sequence"/>
</dbReference>
<dbReference type="Gene3D" id="2.40.40.20">
    <property type="match status" value="1"/>
</dbReference>
<evidence type="ECO:0000256" key="15">
    <source>
        <dbReference type="ARBA" id="ARBA00023014"/>
    </source>
</evidence>
<feature type="domain" description="FAD-binding FR-type" evidence="19">
    <location>
        <begin position="992"/>
        <end position="1204"/>
    </location>
</feature>
<evidence type="ECO:0000256" key="3">
    <source>
        <dbReference type="ARBA" id="ARBA00001966"/>
    </source>
</evidence>
<comment type="cofactor">
    <cofactor evidence="2">
        <name>Mo-bis(molybdopterin guanine dinucleotide)</name>
        <dbReference type="ChEBI" id="CHEBI:60539"/>
    </cofactor>
</comment>
<feature type="region of interest" description="Disordered" evidence="17">
    <location>
        <begin position="711"/>
        <end position="737"/>
    </location>
</feature>
<evidence type="ECO:0000256" key="8">
    <source>
        <dbReference type="ARBA" id="ARBA00022630"/>
    </source>
</evidence>
<comment type="cofactor">
    <cofactor evidence="1">
        <name>FMN</name>
        <dbReference type="ChEBI" id="CHEBI:58210"/>
    </cofactor>
</comment>
<feature type="domain" description="4Fe-4S Mo/W bis-MGD-type" evidence="20">
    <location>
        <begin position="8"/>
        <end position="64"/>
    </location>
</feature>
<dbReference type="Pfam" id="PF00258">
    <property type="entry name" value="Flavodoxin_1"/>
    <property type="match status" value="1"/>
</dbReference>
<name>A0ABN3H8J2_9ACTN</name>
<keyword evidence="14" id="KW-0408">Iron</keyword>
<sequence length="1355" mass="144856">MSLEPLAPTAVDTVCGYCGVGCGLTLDVADGAVTGARGTKSHPANRGRLCTKGATTVDMLRAPGRLTTALIRERRDGDARPADVDDAIAETARRLTRIRDRHGPESIAVYVSGQMSLEAQYLANKLVKGFLGTNQIESNSRLCMASAGTGYKQSLGADGPPGSYDDIDHADAFLVIGSNMADCHPILFLRLLDRVAAGARLIVVDPRRTATATKAHIHLPVRPGTDLALLNGLLRLIVDEGGLDEEFVAAHTRGWDALAAMLDDYPPERVAELTGVDEDALRETARILAGAENWMTLWTMGLNQSTHGTWNTNAVCNLHLATGTICRTGSGPFSLTGQPNAMGGREMGYMGPGLPGQRSALDAGDRADVEAAWGLEPGTLSTDPGGGTVDMFEAMADGRIRAAWIICTNPVASVANRSTVVQALRRADFVVVQEAFTGTETCEYADIVLPAALWTEAQGTMVNSERSISLTSPAVAPPGQARADWELISQIARGMGFRDGFSHADAAAVFDEIRGFHNPRTGWDLRGVDYARLREGPVQWPAAPGGPARNPIRYLSDDPAEPGPLFPTPDRRARFLARPHMPPAELPDDDYPMVLTTGRLAHQWHTMTKTGRVAKLCRLDPGSFVQIHPDDARPAGIADGDMVEVRSRRGAVRVPARVDDAVSAGVCFVPMHWSDAFGEMLAVNAVTTDAVDPDSLQPEFKACAVALTRLSGPVPDNQEPPMTTADPTAADPTATESSSLAVALRVDAGEPVLTETERGYLAGLLRGLTANPPRDAVPTVPSQAPLSEPARIWVDGVLAGYFSRVPMTGPGSASAVDSPARRIRLVWASQTGTAEEYAAQCAGVLRDAGFDVIDASAERTGLGDLVGDVLFIVSTTGDGDAPDAAVALWDALAGACAQDVDGLRFSVLGFGDSSYADFCGFARKLDARLATLDAQRIAPAGYCEPDYDTAAAAWLAGVVAVLDSPASPDDPDTAADSRTCAESPPAPGYSRKNPFTARVLENAVLTTGTAKEVRRIAFHLPPGSLEYTAGDALGVWPRNSETLVDEWLARTGLDGAEAVTVDGAPVPLRQALTEDYEIADCSRDLVAFVAERTGDSELRALLDDPAGFADWAWNRQSVDLLATHPVSATAAQWLSVCRRLRPRLYSISSSPSAHPERVEATVSVVRFGDESAPRRGVCSGFLADRGPDDLARIFIAPNKKFGPPVDPDAPAIMIGPGTGIAPFRAFLHERAASGAAGDNWIFFGERRRATEFYYEDELAGFREAGVLTRLDTAFSRDQPEKVYVQHLMRERAPEIWEWLRRGAHVYVCGDAKHMARDVDDTLKQIVAEHGRLAPSGAENYLRALSAEGRYVRDVY</sequence>
<dbReference type="Gene3D" id="2.40.30.10">
    <property type="entry name" value="Translation factors"/>
    <property type="match status" value="1"/>
</dbReference>
<keyword evidence="7" id="KW-0500">Molybdenum</keyword>
<keyword evidence="11" id="KW-0274">FAD</keyword>
<dbReference type="Pfam" id="PF01568">
    <property type="entry name" value="Molydop_binding"/>
    <property type="match status" value="1"/>
</dbReference>
<evidence type="ECO:0000256" key="6">
    <source>
        <dbReference type="ARBA" id="ARBA00022485"/>
    </source>
</evidence>
<dbReference type="PANTHER" id="PTHR43105:SF9">
    <property type="entry name" value="NADPH-FE(3+) OXIDOREDUCTASE SUBUNIT ALPHA"/>
    <property type="match status" value="1"/>
</dbReference>
<dbReference type="Pfam" id="PF00667">
    <property type="entry name" value="FAD_binding_1"/>
    <property type="match status" value="1"/>
</dbReference>
<accession>A0ABN3H8J2</accession>
<dbReference type="InterPro" id="IPR027467">
    <property type="entry name" value="MopterinOxRdtase_cofactor_BS"/>
</dbReference>
<evidence type="ECO:0000256" key="10">
    <source>
        <dbReference type="ARBA" id="ARBA00022723"/>
    </source>
</evidence>
<evidence type="ECO:0000256" key="14">
    <source>
        <dbReference type="ARBA" id="ARBA00023004"/>
    </source>
</evidence>
<dbReference type="Gene3D" id="3.40.50.360">
    <property type="match status" value="1"/>
</dbReference>
<dbReference type="SUPFAM" id="SSF52343">
    <property type="entry name" value="Ferredoxin reductase-like, C-terminal NADP-linked domain"/>
    <property type="match status" value="1"/>
</dbReference>
<keyword evidence="22" id="KW-1185">Reference proteome</keyword>
<evidence type="ECO:0000256" key="2">
    <source>
        <dbReference type="ARBA" id="ARBA00001942"/>
    </source>
</evidence>
<evidence type="ECO:0000259" key="20">
    <source>
        <dbReference type="PROSITE" id="PS51669"/>
    </source>
</evidence>
<evidence type="ECO:0000256" key="16">
    <source>
        <dbReference type="ARBA" id="ARBA00023063"/>
    </source>
</evidence>
<keyword evidence="10" id="KW-0479">Metal-binding</keyword>
<dbReference type="InterPro" id="IPR001433">
    <property type="entry name" value="OxRdtase_FAD/NAD-bd"/>
</dbReference>
<feature type="domain" description="Flavodoxin-like" evidence="18">
    <location>
        <begin position="823"/>
        <end position="959"/>
    </location>
</feature>
<keyword evidence="9" id="KW-0288">FMN</keyword>
<organism evidence="21 22">
    <name type="scientific">Gordonia cholesterolivorans</name>
    <dbReference type="NCBI Taxonomy" id="559625"/>
    <lineage>
        <taxon>Bacteria</taxon>
        <taxon>Bacillati</taxon>
        <taxon>Actinomycetota</taxon>
        <taxon>Actinomycetes</taxon>
        <taxon>Mycobacteriales</taxon>
        <taxon>Gordoniaceae</taxon>
        <taxon>Gordonia</taxon>
    </lineage>
</organism>
<evidence type="ECO:0000313" key="21">
    <source>
        <dbReference type="EMBL" id="GAA2372449.1"/>
    </source>
</evidence>
<protein>
    <submittedName>
        <fullName evidence="21">Bifunctional nitrate reductase/sulfite reductase flavoprotein subunit alpha</fullName>
    </submittedName>
</protein>
<keyword evidence="15" id="KW-0411">Iron-sulfur</keyword>
<evidence type="ECO:0000256" key="17">
    <source>
        <dbReference type="SAM" id="MobiDB-lite"/>
    </source>
</evidence>
<dbReference type="Pfam" id="PF00175">
    <property type="entry name" value="NAD_binding_1"/>
    <property type="match status" value="1"/>
</dbReference>
<dbReference type="SMART" id="SM00926">
    <property type="entry name" value="Molybdop_Fe4S4"/>
    <property type="match status" value="1"/>
</dbReference>